<dbReference type="GO" id="GO:0046872">
    <property type="term" value="F:metal ion binding"/>
    <property type="evidence" value="ECO:0007669"/>
    <property type="project" value="UniProtKB-KW"/>
</dbReference>
<name>A0ABD3AGT0_9GENT</name>
<comment type="caution">
    <text evidence="11">The sequence shown here is derived from an EMBL/GenBank/DDBJ whole genome shotgun (WGS) entry which is preliminary data.</text>
</comment>
<dbReference type="AlphaFoldDB" id="A0ABD3AGT0"/>
<evidence type="ECO:0000256" key="9">
    <source>
        <dbReference type="ARBA" id="ARBA00023033"/>
    </source>
</evidence>
<evidence type="ECO:0000313" key="12">
    <source>
        <dbReference type="Proteomes" id="UP001630127"/>
    </source>
</evidence>
<dbReference type="EMBL" id="JBJUIK010000004">
    <property type="protein sequence ID" value="KAL3529972.1"/>
    <property type="molecule type" value="Genomic_DNA"/>
</dbReference>
<evidence type="ECO:0000256" key="1">
    <source>
        <dbReference type="ARBA" id="ARBA00004370"/>
    </source>
</evidence>
<reference evidence="11 12" key="1">
    <citation type="submission" date="2024-11" db="EMBL/GenBank/DDBJ databases">
        <title>A near-complete genome assembly of Cinchona calisaya.</title>
        <authorList>
            <person name="Lian D.C."/>
            <person name="Zhao X.W."/>
            <person name="Wei L."/>
        </authorList>
    </citation>
    <scope>NUCLEOTIDE SEQUENCE [LARGE SCALE GENOMIC DNA]</scope>
    <source>
        <tissue evidence="11">Nenye</tissue>
    </source>
</reference>
<evidence type="ECO:0000256" key="2">
    <source>
        <dbReference type="ARBA" id="ARBA00010617"/>
    </source>
</evidence>
<dbReference type="GO" id="GO:0016020">
    <property type="term" value="C:membrane"/>
    <property type="evidence" value="ECO:0007669"/>
    <property type="project" value="UniProtKB-SubCell"/>
</dbReference>
<dbReference type="Pfam" id="PF00067">
    <property type="entry name" value="p450"/>
    <property type="match status" value="1"/>
</dbReference>
<comment type="similarity">
    <text evidence="2">Belongs to the cytochrome P450 family.</text>
</comment>
<dbReference type="InterPro" id="IPR001128">
    <property type="entry name" value="Cyt_P450"/>
</dbReference>
<keyword evidence="10" id="KW-0472">Membrane</keyword>
<keyword evidence="4" id="KW-0812">Transmembrane</keyword>
<dbReference type="SUPFAM" id="SSF48264">
    <property type="entry name" value="Cytochrome P450"/>
    <property type="match status" value="1"/>
</dbReference>
<evidence type="ECO:0000256" key="8">
    <source>
        <dbReference type="ARBA" id="ARBA00023004"/>
    </source>
</evidence>
<sequence length="308" mass="35044">MELLNFPSNFITFFFFAAILSTLIKEWKSYKNSKTIQKLPPGPWKLPFIGCMHHLIGSPPHHSLKNLAKKYGPIMHLQLGEVSAIVVSSANLAKEITKTHDIAFASRPELLAFKIICYGYKDIAFTPYGDYWRQMRKICVLELLSAKSVRSFHNIRQDEVLHLVEAIRPLVGKKVNITKQVFSYSSSVVSRTALGQVSREDQYEFVQLMKQVAALGGGFDIADLFPSCKILHFFSRMVPRLLKVHHKMDIIFEKVINEHIENQSRKKEGVAKSGQEDLIDVLLRIKDSGDLQFPITNNNIKAIIFVST</sequence>
<dbReference type="InterPro" id="IPR002401">
    <property type="entry name" value="Cyt_P450_E_grp-I"/>
</dbReference>
<keyword evidence="8" id="KW-0408">Iron</keyword>
<keyword evidence="9" id="KW-0503">Monooxygenase</keyword>
<keyword evidence="12" id="KW-1185">Reference proteome</keyword>
<dbReference type="PANTHER" id="PTHR47955:SF9">
    <property type="entry name" value="PREMNASPIRODIENE OXYGENASE-LIKE"/>
    <property type="match status" value="1"/>
</dbReference>
<evidence type="ECO:0000256" key="4">
    <source>
        <dbReference type="ARBA" id="ARBA00022692"/>
    </source>
</evidence>
<protein>
    <submittedName>
        <fullName evidence="11">Uncharacterized protein</fullName>
    </submittedName>
</protein>
<dbReference type="InterPro" id="IPR036396">
    <property type="entry name" value="Cyt_P450_sf"/>
</dbReference>
<dbReference type="PRINTS" id="PR00463">
    <property type="entry name" value="EP450I"/>
</dbReference>
<evidence type="ECO:0000313" key="11">
    <source>
        <dbReference type="EMBL" id="KAL3529972.1"/>
    </source>
</evidence>
<dbReference type="GO" id="GO:0004497">
    <property type="term" value="F:monooxygenase activity"/>
    <property type="evidence" value="ECO:0007669"/>
    <property type="project" value="UniProtKB-KW"/>
</dbReference>
<evidence type="ECO:0000256" key="3">
    <source>
        <dbReference type="ARBA" id="ARBA00022617"/>
    </source>
</evidence>
<dbReference type="PANTHER" id="PTHR47955">
    <property type="entry name" value="CYTOCHROME P450 FAMILY 71 PROTEIN"/>
    <property type="match status" value="1"/>
</dbReference>
<organism evidence="11 12">
    <name type="scientific">Cinchona calisaya</name>
    <dbReference type="NCBI Taxonomy" id="153742"/>
    <lineage>
        <taxon>Eukaryota</taxon>
        <taxon>Viridiplantae</taxon>
        <taxon>Streptophyta</taxon>
        <taxon>Embryophyta</taxon>
        <taxon>Tracheophyta</taxon>
        <taxon>Spermatophyta</taxon>
        <taxon>Magnoliopsida</taxon>
        <taxon>eudicotyledons</taxon>
        <taxon>Gunneridae</taxon>
        <taxon>Pentapetalae</taxon>
        <taxon>asterids</taxon>
        <taxon>lamiids</taxon>
        <taxon>Gentianales</taxon>
        <taxon>Rubiaceae</taxon>
        <taxon>Cinchonoideae</taxon>
        <taxon>Cinchoneae</taxon>
        <taxon>Cinchona</taxon>
    </lineage>
</organism>
<accession>A0ABD3AGT0</accession>
<evidence type="ECO:0000256" key="10">
    <source>
        <dbReference type="ARBA" id="ARBA00023136"/>
    </source>
</evidence>
<dbReference type="Proteomes" id="UP001630127">
    <property type="component" value="Unassembled WGS sequence"/>
</dbReference>
<dbReference type="Gene3D" id="1.10.630.10">
    <property type="entry name" value="Cytochrome P450"/>
    <property type="match status" value="1"/>
</dbReference>
<keyword evidence="7" id="KW-0560">Oxidoreductase</keyword>
<keyword evidence="3" id="KW-0349">Heme</keyword>
<evidence type="ECO:0000256" key="6">
    <source>
        <dbReference type="ARBA" id="ARBA00022989"/>
    </source>
</evidence>
<keyword evidence="6" id="KW-1133">Transmembrane helix</keyword>
<comment type="subcellular location">
    <subcellularLocation>
        <location evidence="1">Membrane</location>
    </subcellularLocation>
</comment>
<proteinExistence type="inferred from homology"/>
<gene>
    <name evidence="11" type="ORF">ACH5RR_009294</name>
</gene>
<keyword evidence="5" id="KW-0479">Metal-binding</keyword>
<evidence type="ECO:0000256" key="5">
    <source>
        <dbReference type="ARBA" id="ARBA00022723"/>
    </source>
</evidence>
<evidence type="ECO:0000256" key="7">
    <source>
        <dbReference type="ARBA" id="ARBA00023002"/>
    </source>
</evidence>